<evidence type="ECO:0000313" key="3">
    <source>
        <dbReference type="Proteomes" id="UP000762676"/>
    </source>
</evidence>
<organism evidence="2 3">
    <name type="scientific">Elysia marginata</name>
    <dbReference type="NCBI Taxonomy" id="1093978"/>
    <lineage>
        <taxon>Eukaryota</taxon>
        <taxon>Metazoa</taxon>
        <taxon>Spiralia</taxon>
        <taxon>Lophotrochozoa</taxon>
        <taxon>Mollusca</taxon>
        <taxon>Gastropoda</taxon>
        <taxon>Heterobranchia</taxon>
        <taxon>Euthyneura</taxon>
        <taxon>Panpulmonata</taxon>
        <taxon>Sacoglossa</taxon>
        <taxon>Placobranchoidea</taxon>
        <taxon>Plakobranchidae</taxon>
        <taxon>Elysia</taxon>
    </lineage>
</organism>
<feature type="coiled-coil region" evidence="1">
    <location>
        <begin position="7"/>
        <end position="71"/>
    </location>
</feature>
<protein>
    <submittedName>
        <fullName evidence="2">Aminoacyl tRNA synthase complex-interacting multifunctional protein 1-like</fullName>
    </submittedName>
</protein>
<dbReference type="AlphaFoldDB" id="A0AAV4IRV3"/>
<accession>A0AAV4IRV3</accession>
<reference evidence="2 3" key="1">
    <citation type="journal article" date="2021" name="Elife">
        <title>Chloroplast acquisition without the gene transfer in kleptoplastic sea slugs, Plakobranchus ocellatus.</title>
        <authorList>
            <person name="Maeda T."/>
            <person name="Takahashi S."/>
            <person name="Yoshida T."/>
            <person name="Shimamura S."/>
            <person name="Takaki Y."/>
            <person name="Nagai Y."/>
            <person name="Toyoda A."/>
            <person name="Suzuki Y."/>
            <person name="Arimoto A."/>
            <person name="Ishii H."/>
            <person name="Satoh N."/>
            <person name="Nishiyama T."/>
            <person name="Hasebe M."/>
            <person name="Maruyama T."/>
            <person name="Minagawa J."/>
            <person name="Obokata J."/>
            <person name="Shigenobu S."/>
        </authorList>
    </citation>
    <scope>NUCLEOTIDE SEQUENCE [LARGE SCALE GENOMIC DNA]</scope>
</reference>
<proteinExistence type="predicted"/>
<name>A0AAV4IRV3_9GAST</name>
<comment type="caution">
    <text evidence="2">The sequence shown here is derived from an EMBL/GenBank/DDBJ whole genome shotgun (WGS) entry which is preliminary data.</text>
</comment>
<gene>
    <name evidence="2" type="ORF">ElyMa_001359900</name>
</gene>
<sequence length="75" mass="8350">MASETELERMKARAEQTEKILADLQVRVAAIKQAAVKEAGLVEEEKLLKENAELRKEIESIKRALIMAEISNGGK</sequence>
<keyword evidence="1" id="KW-0175">Coiled coil</keyword>
<keyword evidence="3" id="KW-1185">Reference proteome</keyword>
<dbReference type="Proteomes" id="UP000762676">
    <property type="component" value="Unassembled WGS sequence"/>
</dbReference>
<evidence type="ECO:0000313" key="2">
    <source>
        <dbReference type="EMBL" id="GFS11977.1"/>
    </source>
</evidence>
<evidence type="ECO:0000256" key="1">
    <source>
        <dbReference type="SAM" id="Coils"/>
    </source>
</evidence>
<dbReference type="EMBL" id="BMAT01002699">
    <property type="protein sequence ID" value="GFS11977.1"/>
    <property type="molecule type" value="Genomic_DNA"/>
</dbReference>